<keyword evidence="2" id="KW-0808">Transferase</keyword>
<evidence type="ECO:0000256" key="5">
    <source>
        <dbReference type="ARBA" id="ARBA00023229"/>
    </source>
</evidence>
<evidence type="ECO:0000256" key="4">
    <source>
        <dbReference type="ARBA" id="ARBA00022842"/>
    </source>
</evidence>
<sequence>MKGKAASVHRALEHCVPVRFPEKIHDSMRYSLLAGGKRILPALCIAACEIFGGTEKMAMPSACALIVAV</sequence>
<protein>
    <submittedName>
        <fullName evidence="6">Uncharacterized protein</fullName>
    </submittedName>
</protein>
<dbReference type="InterPro" id="IPR008949">
    <property type="entry name" value="Isoprenoid_synthase_dom_sf"/>
</dbReference>
<dbReference type="PANTHER" id="PTHR43281:SF1">
    <property type="entry name" value="FARNESYL DIPHOSPHATE SYNTHASE"/>
    <property type="match status" value="1"/>
</dbReference>
<keyword evidence="5" id="KW-0414">Isoprene biosynthesis</keyword>
<evidence type="ECO:0000313" key="7">
    <source>
        <dbReference type="Proteomes" id="UP000825935"/>
    </source>
</evidence>
<keyword evidence="4" id="KW-0460">Magnesium</keyword>
<dbReference type="GO" id="GO:0008299">
    <property type="term" value="P:isoprenoid biosynthetic process"/>
    <property type="evidence" value="ECO:0007669"/>
    <property type="project" value="UniProtKB-KW"/>
</dbReference>
<dbReference type="GO" id="GO:0046872">
    <property type="term" value="F:metal ion binding"/>
    <property type="evidence" value="ECO:0007669"/>
    <property type="project" value="UniProtKB-KW"/>
</dbReference>
<accession>A0A8T2TQB7</accession>
<dbReference type="OrthoDB" id="6921389at2759"/>
<dbReference type="Gene3D" id="1.10.600.10">
    <property type="entry name" value="Farnesyl Diphosphate Synthase"/>
    <property type="match status" value="1"/>
</dbReference>
<comment type="cofactor">
    <cofactor evidence="1">
        <name>Mg(2+)</name>
        <dbReference type="ChEBI" id="CHEBI:18420"/>
    </cofactor>
</comment>
<reference evidence="6" key="1">
    <citation type="submission" date="2021-08" db="EMBL/GenBank/DDBJ databases">
        <title>WGS assembly of Ceratopteris richardii.</title>
        <authorList>
            <person name="Marchant D.B."/>
            <person name="Chen G."/>
            <person name="Jenkins J."/>
            <person name="Shu S."/>
            <person name="Leebens-Mack J."/>
            <person name="Grimwood J."/>
            <person name="Schmutz J."/>
            <person name="Soltis P."/>
            <person name="Soltis D."/>
            <person name="Chen Z.-H."/>
        </authorList>
    </citation>
    <scope>NUCLEOTIDE SEQUENCE</scope>
    <source>
        <strain evidence="6">Whitten #5841</strain>
        <tissue evidence="6">Leaf</tissue>
    </source>
</reference>
<name>A0A8T2TQB7_CERRI</name>
<evidence type="ECO:0000256" key="3">
    <source>
        <dbReference type="ARBA" id="ARBA00022723"/>
    </source>
</evidence>
<evidence type="ECO:0000256" key="2">
    <source>
        <dbReference type="ARBA" id="ARBA00022679"/>
    </source>
</evidence>
<keyword evidence="3" id="KW-0479">Metal-binding</keyword>
<organism evidence="6 7">
    <name type="scientific">Ceratopteris richardii</name>
    <name type="common">Triangle waterfern</name>
    <dbReference type="NCBI Taxonomy" id="49495"/>
    <lineage>
        <taxon>Eukaryota</taxon>
        <taxon>Viridiplantae</taxon>
        <taxon>Streptophyta</taxon>
        <taxon>Embryophyta</taxon>
        <taxon>Tracheophyta</taxon>
        <taxon>Polypodiopsida</taxon>
        <taxon>Polypodiidae</taxon>
        <taxon>Polypodiales</taxon>
        <taxon>Pteridineae</taxon>
        <taxon>Pteridaceae</taxon>
        <taxon>Parkerioideae</taxon>
        <taxon>Ceratopteris</taxon>
    </lineage>
</organism>
<dbReference type="SUPFAM" id="SSF48576">
    <property type="entry name" value="Terpenoid synthases"/>
    <property type="match status" value="1"/>
</dbReference>
<dbReference type="Proteomes" id="UP000825935">
    <property type="component" value="Chromosome 12"/>
</dbReference>
<dbReference type="PANTHER" id="PTHR43281">
    <property type="entry name" value="FARNESYL DIPHOSPHATE SYNTHASE"/>
    <property type="match status" value="1"/>
</dbReference>
<evidence type="ECO:0000313" key="6">
    <source>
        <dbReference type="EMBL" id="KAH7423896.1"/>
    </source>
</evidence>
<keyword evidence="7" id="KW-1185">Reference proteome</keyword>
<dbReference type="EMBL" id="CM035417">
    <property type="protein sequence ID" value="KAH7423896.1"/>
    <property type="molecule type" value="Genomic_DNA"/>
</dbReference>
<evidence type="ECO:0000256" key="1">
    <source>
        <dbReference type="ARBA" id="ARBA00001946"/>
    </source>
</evidence>
<proteinExistence type="predicted"/>
<comment type="caution">
    <text evidence="6">The sequence shown here is derived from an EMBL/GenBank/DDBJ whole genome shotgun (WGS) entry which is preliminary data.</text>
</comment>
<dbReference type="AlphaFoldDB" id="A0A8T2TQB7"/>
<gene>
    <name evidence="6" type="ORF">KP509_12G079600</name>
</gene>
<dbReference type="GO" id="GO:0004659">
    <property type="term" value="F:prenyltransferase activity"/>
    <property type="evidence" value="ECO:0007669"/>
    <property type="project" value="TreeGrafter"/>
</dbReference>